<evidence type="ECO:0000313" key="3">
    <source>
        <dbReference type="EMBL" id="GAA0393091.1"/>
    </source>
</evidence>
<dbReference type="Gene3D" id="3.40.50.2300">
    <property type="match status" value="1"/>
</dbReference>
<accession>A0ABP3I7I1</accession>
<keyword evidence="4" id="KW-1185">Reference proteome</keyword>
<name>A0ABP3I7I1_9CAUL</name>
<dbReference type="InterPro" id="IPR001789">
    <property type="entry name" value="Sig_transdc_resp-reg_receiver"/>
</dbReference>
<dbReference type="InterPro" id="IPR011006">
    <property type="entry name" value="CheY-like_superfamily"/>
</dbReference>
<sequence length="130" mass="13828">MGLFVMSDILVDRRILIVEDESLVAMLLETILEDLGCTIAGPEGSVSGGVSVARSEQIDAALLDVNVAGELVFPVAETLKQRGIPFVFSTGYGEGGLPEQWRGHTTIQKPFTEVAVRDALVSALGQTPQT</sequence>
<dbReference type="EMBL" id="BAAAEJ010000007">
    <property type="protein sequence ID" value="GAA0393091.1"/>
    <property type="molecule type" value="Genomic_DNA"/>
</dbReference>
<evidence type="ECO:0000256" key="1">
    <source>
        <dbReference type="PROSITE-ProRule" id="PRU00169"/>
    </source>
</evidence>
<feature type="modified residue" description="4-aspartylphosphate" evidence="1">
    <location>
        <position position="64"/>
    </location>
</feature>
<organism evidence="3 4">
    <name type="scientific">Brevundimonas terrae</name>
    <dbReference type="NCBI Taxonomy" id="363631"/>
    <lineage>
        <taxon>Bacteria</taxon>
        <taxon>Pseudomonadati</taxon>
        <taxon>Pseudomonadota</taxon>
        <taxon>Alphaproteobacteria</taxon>
        <taxon>Caulobacterales</taxon>
        <taxon>Caulobacteraceae</taxon>
        <taxon>Brevundimonas</taxon>
    </lineage>
</organism>
<evidence type="ECO:0000259" key="2">
    <source>
        <dbReference type="PROSITE" id="PS50110"/>
    </source>
</evidence>
<reference evidence="4" key="1">
    <citation type="journal article" date="2019" name="Int. J. Syst. Evol. Microbiol.">
        <title>The Global Catalogue of Microorganisms (GCM) 10K type strain sequencing project: providing services to taxonomists for standard genome sequencing and annotation.</title>
        <authorList>
            <consortium name="The Broad Institute Genomics Platform"/>
            <consortium name="The Broad Institute Genome Sequencing Center for Infectious Disease"/>
            <person name="Wu L."/>
            <person name="Ma J."/>
        </authorList>
    </citation>
    <scope>NUCLEOTIDE SEQUENCE [LARGE SCALE GENOMIC DNA]</scope>
    <source>
        <strain evidence="4">JCM 13476</strain>
    </source>
</reference>
<dbReference type="SMART" id="SM00448">
    <property type="entry name" value="REC"/>
    <property type="match status" value="1"/>
</dbReference>
<feature type="domain" description="Response regulatory" evidence="2">
    <location>
        <begin position="14"/>
        <end position="124"/>
    </location>
</feature>
<dbReference type="SUPFAM" id="SSF52172">
    <property type="entry name" value="CheY-like"/>
    <property type="match status" value="1"/>
</dbReference>
<evidence type="ECO:0000313" key="4">
    <source>
        <dbReference type="Proteomes" id="UP001500791"/>
    </source>
</evidence>
<keyword evidence="1" id="KW-0597">Phosphoprotein</keyword>
<proteinExistence type="predicted"/>
<dbReference type="PROSITE" id="PS50110">
    <property type="entry name" value="RESPONSE_REGULATORY"/>
    <property type="match status" value="1"/>
</dbReference>
<protein>
    <submittedName>
        <fullName evidence="3">Response regulator</fullName>
    </submittedName>
</protein>
<gene>
    <name evidence="3" type="ORF">GCM10009093_19580</name>
</gene>
<dbReference type="Proteomes" id="UP001500791">
    <property type="component" value="Unassembled WGS sequence"/>
</dbReference>
<comment type="caution">
    <text evidence="3">The sequence shown here is derived from an EMBL/GenBank/DDBJ whole genome shotgun (WGS) entry which is preliminary data.</text>
</comment>